<keyword evidence="3" id="KW-1185">Reference proteome</keyword>
<gene>
    <name evidence="2" type="ORF">MKW98_020994</name>
</gene>
<protein>
    <submittedName>
        <fullName evidence="2">Uncharacterized protein</fullName>
    </submittedName>
</protein>
<comment type="caution">
    <text evidence="2">The sequence shown here is derived from an EMBL/GenBank/DDBJ whole genome shotgun (WGS) entry which is preliminary data.</text>
</comment>
<accession>A0AAD4SMS3</accession>
<dbReference type="AlphaFoldDB" id="A0AAD4SMS3"/>
<dbReference type="Proteomes" id="UP001202328">
    <property type="component" value="Unassembled WGS sequence"/>
</dbReference>
<organism evidence="2 3">
    <name type="scientific">Papaver atlanticum</name>
    <dbReference type="NCBI Taxonomy" id="357466"/>
    <lineage>
        <taxon>Eukaryota</taxon>
        <taxon>Viridiplantae</taxon>
        <taxon>Streptophyta</taxon>
        <taxon>Embryophyta</taxon>
        <taxon>Tracheophyta</taxon>
        <taxon>Spermatophyta</taxon>
        <taxon>Magnoliopsida</taxon>
        <taxon>Ranunculales</taxon>
        <taxon>Papaveraceae</taxon>
        <taxon>Papaveroideae</taxon>
        <taxon>Papaver</taxon>
    </lineage>
</organism>
<reference evidence="2" key="1">
    <citation type="submission" date="2022-04" db="EMBL/GenBank/DDBJ databases">
        <title>A functionally conserved STORR gene fusion in Papaver species that diverged 16.8 million years ago.</title>
        <authorList>
            <person name="Catania T."/>
        </authorList>
    </citation>
    <scope>NUCLEOTIDE SEQUENCE</scope>
    <source>
        <strain evidence="2">S-188037</strain>
    </source>
</reference>
<evidence type="ECO:0000313" key="3">
    <source>
        <dbReference type="Proteomes" id="UP001202328"/>
    </source>
</evidence>
<dbReference type="EMBL" id="JAJJMB010009728">
    <property type="protein sequence ID" value="KAI3912532.1"/>
    <property type="molecule type" value="Genomic_DNA"/>
</dbReference>
<proteinExistence type="predicted"/>
<evidence type="ECO:0000313" key="2">
    <source>
        <dbReference type="EMBL" id="KAI3912532.1"/>
    </source>
</evidence>
<evidence type="ECO:0000256" key="1">
    <source>
        <dbReference type="SAM" id="MobiDB-lite"/>
    </source>
</evidence>
<sequence>MATLSRIIIKKAAAAAPSITPLTRNYSSAVFTTTPLKNISSSNSGGDVLFPRVSIPNLHFFSSVSSNEGGGGQGASDDGDLNLAGSLKAERPNASLEQSAHERPDIEDLDERSVQEAFNEKNRGGMVRSRSPTLNRTRSPNLNKAIGRLAELYRNSTQFSGSPYKYSRKRSIKKINLPTHYCEVNYRTLKAVVFYGPNIDHIPHGISKKDLNLLGVHQAKP</sequence>
<feature type="region of interest" description="Disordered" evidence="1">
    <location>
        <begin position="66"/>
        <end position="85"/>
    </location>
</feature>
<name>A0AAD4SMS3_9MAGN</name>